<evidence type="ECO:0000313" key="12">
    <source>
        <dbReference type="EMBL" id="UYV70603.1"/>
    </source>
</evidence>
<dbReference type="CDD" id="cd06457">
    <property type="entry name" value="M3A_MIP"/>
    <property type="match status" value="1"/>
</dbReference>
<comment type="subcellular location">
    <subcellularLocation>
        <location evidence="1">Mitochondrion</location>
    </subcellularLocation>
</comment>
<evidence type="ECO:0000256" key="6">
    <source>
        <dbReference type="ARBA" id="ARBA00022833"/>
    </source>
</evidence>
<evidence type="ECO:0000259" key="11">
    <source>
        <dbReference type="Pfam" id="PF01432"/>
    </source>
</evidence>
<dbReference type="InterPro" id="IPR024077">
    <property type="entry name" value="Neurolysin/TOP_dom2"/>
</dbReference>
<evidence type="ECO:0000313" key="13">
    <source>
        <dbReference type="Proteomes" id="UP001235939"/>
    </source>
</evidence>
<dbReference type="InterPro" id="IPR045090">
    <property type="entry name" value="Pept_M3A_M3B"/>
</dbReference>
<dbReference type="PANTHER" id="PTHR11804:SF79">
    <property type="entry name" value="MITOCHONDRIAL INTERMEDIATE PEPTIDASE"/>
    <property type="match status" value="1"/>
</dbReference>
<evidence type="ECO:0000256" key="8">
    <source>
        <dbReference type="ARBA" id="ARBA00023049"/>
    </source>
</evidence>
<keyword evidence="13" id="KW-1185">Reference proteome</keyword>
<dbReference type="Gene3D" id="3.40.390.10">
    <property type="entry name" value="Collagenase (Catalytic Domain)"/>
    <property type="match status" value="1"/>
</dbReference>
<protein>
    <submittedName>
        <fullName evidence="12">MIPEP</fullName>
    </submittedName>
</protein>
<keyword evidence="7" id="KW-0809">Transit peptide</keyword>
<evidence type="ECO:0000256" key="7">
    <source>
        <dbReference type="ARBA" id="ARBA00022946"/>
    </source>
</evidence>
<keyword evidence="5 10" id="KW-0378">Hydrolase</keyword>
<evidence type="ECO:0000256" key="3">
    <source>
        <dbReference type="ARBA" id="ARBA00022670"/>
    </source>
</evidence>
<evidence type="ECO:0000256" key="5">
    <source>
        <dbReference type="ARBA" id="ARBA00022801"/>
    </source>
</evidence>
<proteinExistence type="inferred from homology"/>
<comment type="similarity">
    <text evidence="2 10">Belongs to the peptidase M3 family.</text>
</comment>
<keyword evidence="8 10" id="KW-0482">Metalloprotease</keyword>
<feature type="domain" description="Peptidase M3A/M3B catalytic" evidence="11">
    <location>
        <begin position="152"/>
        <end position="599"/>
    </location>
</feature>
<gene>
    <name evidence="12" type="ORF">LAZ67_8000002</name>
</gene>
<evidence type="ECO:0000256" key="4">
    <source>
        <dbReference type="ARBA" id="ARBA00022723"/>
    </source>
</evidence>
<evidence type="ECO:0000256" key="1">
    <source>
        <dbReference type="ARBA" id="ARBA00004173"/>
    </source>
</evidence>
<name>A0ABY6KS95_9ARAC</name>
<reference evidence="12 13" key="1">
    <citation type="submission" date="2022-01" db="EMBL/GenBank/DDBJ databases">
        <title>A chromosomal length assembly of Cordylochernes scorpioides.</title>
        <authorList>
            <person name="Zeh D."/>
            <person name="Zeh J."/>
        </authorList>
    </citation>
    <scope>NUCLEOTIDE SEQUENCE [LARGE SCALE GENOMIC DNA]</scope>
    <source>
        <strain evidence="12">IN4F17</strain>
        <tissue evidence="12">Whole Body</tissue>
    </source>
</reference>
<dbReference type="InterPro" id="IPR024079">
    <property type="entry name" value="MetalloPept_cat_dom_sf"/>
</dbReference>
<sequence>MVQIFDDLSDCLCQVADLAEFVRITHPEKKFTNAAEDASLSISCLVETMNTNPELYAALKKVVTEGDIVPTDDIDNYVAKLFLFDFEQCGIHLDESKRERVVSLNDSILQIGSSFLNGTLKKRSVLKSLLPESIRDFFVHGGDYVTIKEIHSDSPNELVREAAYKVFLFPNEQQAKLLQDLLAARHELAQLCGFPTYAHRAVNGSLAGSPEAVSDFLEQLSAALAPRAQEDYRAMLELKSDPQCKVLQPWDAPYYASLLRQQRSVCSWPTMGLVLLLLIQSRPSTLAPYLSLGCCMEGLSQLLGRLWGLGLEPASELSPGEVWHSSVTRLDVRDLSSGTTLGYIYCDLMDRPGKPRHDCHFTIRGGRCLSDGSYQLPIVVLSLTLPMSQPGAPSLLMPAMVENLFHEMGHALHSMLARTPYQHVTGTRCSTDLAELPSIFMEYFATDPRVVSTFARHYQTGKPVPAALADQLHKGRRLLAASEAQLQAFYAHLDQALHRGAPSNMQDTVARVWTQYHGLPYVPHTASHLRFGHLVGYGAKYYAYSMSRALAALVWYRYFQKDPFCSKAGDRYRQEVLSHGGGKPPRDLIQDYLEMEVSPLSLSQAVVRDLDDEFELPRH</sequence>
<evidence type="ECO:0000256" key="9">
    <source>
        <dbReference type="ARBA" id="ARBA00023128"/>
    </source>
</evidence>
<evidence type="ECO:0000256" key="10">
    <source>
        <dbReference type="RuleBase" id="RU003435"/>
    </source>
</evidence>
<keyword evidence="3 10" id="KW-0645">Protease</keyword>
<keyword evidence="6 10" id="KW-0862">Zinc</keyword>
<comment type="cofactor">
    <cofactor evidence="10">
        <name>Zn(2+)</name>
        <dbReference type="ChEBI" id="CHEBI:29105"/>
    </cofactor>
    <text evidence="10">Binds 1 zinc ion.</text>
</comment>
<dbReference type="PANTHER" id="PTHR11804">
    <property type="entry name" value="PROTEASE M3 THIMET OLIGOPEPTIDASE-RELATED"/>
    <property type="match status" value="1"/>
</dbReference>
<keyword evidence="9" id="KW-0496">Mitochondrion</keyword>
<organism evidence="12 13">
    <name type="scientific">Cordylochernes scorpioides</name>
    <dbReference type="NCBI Taxonomy" id="51811"/>
    <lineage>
        <taxon>Eukaryota</taxon>
        <taxon>Metazoa</taxon>
        <taxon>Ecdysozoa</taxon>
        <taxon>Arthropoda</taxon>
        <taxon>Chelicerata</taxon>
        <taxon>Arachnida</taxon>
        <taxon>Pseudoscorpiones</taxon>
        <taxon>Cheliferoidea</taxon>
        <taxon>Chernetidae</taxon>
        <taxon>Cordylochernes</taxon>
    </lineage>
</organism>
<dbReference type="Gene3D" id="1.10.1370.10">
    <property type="entry name" value="Neurolysin, domain 3"/>
    <property type="match status" value="1"/>
</dbReference>
<dbReference type="EMBL" id="CP092870">
    <property type="protein sequence ID" value="UYV70603.1"/>
    <property type="molecule type" value="Genomic_DNA"/>
</dbReference>
<dbReference type="SUPFAM" id="SSF55486">
    <property type="entry name" value="Metalloproteases ('zincins'), catalytic domain"/>
    <property type="match status" value="1"/>
</dbReference>
<dbReference type="InterPro" id="IPR033851">
    <property type="entry name" value="M3A_MIP"/>
</dbReference>
<accession>A0ABY6KS95</accession>
<dbReference type="Proteomes" id="UP001235939">
    <property type="component" value="Chromosome 08"/>
</dbReference>
<dbReference type="Pfam" id="PF01432">
    <property type="entry name" value="Peptidase_M3"/>
    <property type="match status" value="1"/>
</dbReference>
<evidence type="ECO:0000256" key="2">
    <source>
        <dbReference type="ARBA" id="ARBA00006040"/>
    </source>
</evidence>
<keyword evidence="4 10" id="KW-0479">Metal-binding</keyword>
<dbReference type="InterPro" id="IPR001567">
    <property type="entry name" value="Pept_M3A_M3B_dom"/>
</dbReference>